<evidence type="ECO:0008006" key="3">
    <source>
        <dbReference type="Google" id="ProtNLM"/>
    </source>
</evidence>
<evidence type="ECO:0000313" key="2">
    <source>
        <dbReference type="Proteomes" id="UP000075320"/>
    </source>
</evidence>
<dbReference type="Proteomes" id="UP000075320">
    <property type="component" value="Unassembled WGS sequence"/>
</dbReference>
<name>A0A150WEN7_BDEBC</name>
<reference evidence="1 2" key="1">
    <citation type="submission" date="2016-03" db="EMBL/GenBank/DDBJ databases">
        <authorList>
            <person name="Ploux O."/>
        </authorList>
    </citation>
    <scope>NUCLEOTIDE SEQUENCE [LARGE SCALE GENOMIC DNA]</scope>
    <source>
        <strain evidence="1 2">R0</strain>
    </source>
</reference>
<comment type="caution">
    <text evidence="1">The sequence shown here is derived from an EMBL/GenBank/DDBJ whole genome shotgun (WGS) entry which is preliminary data.</text>
</comment>
<sequence>MGVGLQFLWSYENKAAISKKAPLRIPASHSITLDARRPTVVVFAHPYCPCSRASLVQLERIFGTFENKLSARIYFYKPKGQTDEWLKTELWRMASRFPNTAITPDHEGYEAKRFGATTSGEVFVYSPDGAMLFHGGLTASRGHEGDSVGTRSLEQIVHQGFSEVVEAAVFGCSLFQNTKDTFGGS</sequence>
<gene>
    <name evidence="1" type="ORF">AZI86_17955</name>
</gene>
<keyword evidence="2" id="KW-1185">Reference proteome</keyword>
<evidence type="ECO:0000313" key="1">
    <source>
        <dbReference type="EMBL" id="KYG61588.1"/>
    </source>
</evidence>
<organism evidence="1 2">
    <name type="scientific">Bdellovibrio bacteriovorus</name>
    <dbReference type="NCBI Taxonomy" id="959"/>
    <lineage>
        <taxon>Bacteria</taxon>
        <taxon>Pseudomonadati</taxon>
        <taxon>Bdellovibrionota</taxon>
        <taxon>Bdellovibrionia</taxon>
        <taxon>Bdellovibrionales</taxon>
        <taxon>Pseudobdellovibrionaceae</taxon>
        <taxon>Bdellovibrio</taxon>
    </lineage>
</organism>
<dbReference type="Gene3D" id="3.40.30.10">
    <property type="entry name" value="Glutaredoxin"/>
    <property type="match status" value="1"/>
</dbReference>
<dbReference type="EMBL" id="LUKE01000006">
    <property type="protein sequence ID" value="KYG61588.1"/>
    <property type="molecule type" value="Genomic_DNA"/>
</dbReference>
<proteinExistence type="predicted"/>
<dbReference type="InterPro" id="IPR036249">
    <property type="entry name" value="Thioredoxin-like_sf"/>
</dbReference>
<dbReference type="AlphaFoldDB" id="A0A150WEN7"/>
<accession>A0A150WEN7</accession>
<dbReference type="SUPFAM" id="SSF52833">
    <property type="entry name" value="Thioredoxin-like"/>
    <property type="match status" value="1"/>
</dbReference>
<protein>
    <recommendedName>
        <fullName evidence="3">RedB protein</fullName>
    </recommendedName>
</protein>